<accession>A0AA43AZ48</accession>
<dbReference type="RefSeq" id="WP_279852440.1">
    <property type="nucleotide sequence ID" value="NZ_JAOCIA010000049.1"/>
</dbReference>
<evidence type="ECO:0000313" key="2">
    <source>
        <dbReference type="Proteomes" id="UP001161294"/>
    </source>
</evidence>
<evidence type="ECO:0000313" key="1">
    <source>
        <dbReference type="EMBL" id="MDH2007151.1"/>
    </source>
</evidence>
<dbReference type="EMBL" id="JAOCJW010000047">
    <property type="protein sequence ID" value="MDH2007151.1"/>
    <property type="molecule type" value="Genomic_DNA"/>
</dbReference>
<dbReference type="AlphaFoldDB" id="A0AA43AZ48"/>
<proteinExistence type="predicted"/>
<protein>
    <submittedName>
        <fullName evidence="1">Helix-turn-helix transcriptional regulator</fullName>
    </submittedName>
</protein>
<organism evidence="1 2">
    <name type="scientific">Comamonas aquatica</name>
    <dbReference type="NCBI Taxonomy" id="225991"/>
    <lineage>
        <taxon>Bacteria</taxon>
        <taxon>Pseudomonadati</taxon>
        <taxon>Pseudomonadota</taxon>
        <taxon>Betaproteobacteria</taxon>
        <taxon>Burkholderiales</taxon>
        <taxon>Comamonadaceae</taxon>
        <taxon>Comamonas</taxon>
    </lineage>
</organism>
<name>A0AA43AZ48_9BURK</name>
<dbReference type="InterPro" id="IPR010982">
    <property type="entry name" value="Lambda_DNA-bd_dom_sf"/>
</dbReference>
<dbReference type="CDD" id="cd00093">
    <property type="entry name" value="HTH_XRE"/>
    <property type="match status" value="1"/>
</dbReference>
<dbReference type="SUPFAM" id="SSF47413">
    <property type="entry name" value="lambda repressor-like DNA-binding domains"/>
    <property type="match status" value="1"/>
</dbReference>
<gene>
    <name evidence="1" type="ORF">N5J23_16690</name>
</gene>
<dbReference type="Proteomes" id="UP001161294">
    <property type="component" value="Unassembled WGS sequence"/>
</dbReference>
<sequence>MANFSKLISCAAIVINLENIYMLVETLIAKAVEKQGSQKIVAQMLGMTPANLSSVKSGRRKIQPDDLAALAHLAGFNALNFLALATLEGAKGTAKEKVLQEALGESIRQLESTLLSGSTPLKSSNSREIQCILCLITKKGVCTRRSSDSNTPVFDPLRTA</sequence>
<dbReference type="GO" id="GO:0003677">
    <property type="term" value="F:DNA binding"/>
    <property type="evidence" value="ECO:0007669"/>
    <property type="project" value="InterPro"/>
</dbReference>
<dbReference type="InterPro" id="IPR001387">
    <property type="entry name" value="Cro/C1-type_HTH"/>
</dbReference>
<reference evidence="1" key="1">
    <citation type="submission" date="2022-09" db="EMBL/GenBank/DDBJ databases">
        <title>Intensive care unit water sources are persistently colonized with multi-drug resistant bacteria and are the site of extensive horizontal gene transfer of antibiotic resistance genes.</title>
        <authorList>
            <person name="Diorio-Toth L."/>
        </authorList>
    </citation>
    <scope>NUCLEOTIDE SEQUENCE</scope>
    <source>
        <strain evidence="1">GD03686</strain>
    </source>
</reference>
<comment type="caution">
    <text evidence="1">The sequence shown here is derived from an EMBL/GenBank/DDBJ whole genome shotgun (WGS) entry which is preliminary data.</text>
</comment>